<evidence type="ECO:0000256" key="5">
    <source>
        <dbReference type="ARBA" id="ARBA00022833"/>
    </source>
</evidence>
<evidence type="ECO:0000313" key="7">
    <source>
        <dbReference type="EMBL" id="EFX65409.1"/>
    </source>
</evidence>
<evidence type="ECO:0000259" key="6">
    <source>
        <dbReference type="Pfam" id="PF12678"/>
    </source>
</evidence>
<dbReference type="KEGG" id="dpx:DAPPUDRAFT_65504"/>
<protein>
    <recommendedName>
        <fullName evidence="6">Zinc finger RING-H2-type domain-containing protein</fullName>
    </recommendedName>
</protein>
<dbReference type="GO" id="GO:0005634">
    <property type="term" value="C:nucleus"/>
    <property type="evidence" value="ECO:0000318"/>
    <property type="project" value="GO_Central"/>
</dbReference>
<organism evidence="7 8">
    <name type="scientific">Daphnia pulex</name>
    <name type="common">Water flea</name>
    <dbReference type="NCBI Taxonomy" id="6669"/>
    <lineage>
        <taxon>Eukaryota</taxon>
        <taxon>Metazoa</taxon>
        <taxon>Ecdysozoa</taxon>
        <taxon>Arthropoda</taxon>
        <taxon>Crustacea</taxon>
        <taxon>Branchiopoda</taxon>
        <taxon>Diplostraca</taxon>
        <taxon>Cladocera</taxon>
        <taxon>Anomopoda</taxon>
        <taxon>Daphniidae</taxon>
        <taxon>Daphnia</taxon>
    </lineage>
</organism>
<proteinExistence type="predicted"/>
<dbReference type="STRING" id="6669.E9HS77"/>
<sequence>MIYTKILERLDEEDVRSAECLQKSSYIECQANQASATGEQSTVAWGACNHAYHYHCISRWLMHAHWIIPNKNVGNSKNMDVKCPVFFFLWNFILSARFIFKGRHFSCFCFFNFFGILKLEFAEFS</sequence>
<accession>E9HS77</accession>
<evidence type="ECO:0000313" key="8">
    <source>
        <dbReference type="Proteomes" id="UP000000305"/>
    </source>
</evidence>
<dbReference type="AlphaFoldDB" id="E9HS77"/>
<evidence type="ECO:0000256" key="1">
    <source>
        <dbReference type="ARBA" id="ARBA00004906"/>
    </source>
</evidence>
<dbReference type="GO" id="GO:0008270">
    <property type="term" value="F:zinc ion binding"/>
    <property type="evidence" value="ECO:0007669"/>
    <property type="project" value="UniProtKB-KW"/>
</dbReference>
<dbReference type="OrthoDB" id="8962942at2759"/>
<dbReference type="InterPro" id="IPR024766">
    <property type="entry name" value="Znf_RING_H2"/>
</dbReference>
<evidence type="ECO:0000256" key="3">
    <source>
        <dbReference type="ARBA" id="ARBA00022771"/>
    </source>
</evidence>
<name>E9HS77_DAPPU</name>
<dbReference type="GO" id="GO:0016567">
    <property type="term" value="P:protein ubiquitination"/>
    <property type="evidence" value="ECO:0000318"/>
    <property type="project" value="GO_Central"/>
</dbReference>
<dbReference type="InParanoid" id="E9HS77"/>
<dbReference type="HOGENOM" id="CLU_1994880_0_0_1"/>
<evidence type="ECO:0000256" key="2">
    <source>
        <dbReference type="ARBA" id="ARBA00022723"/>
    </source>
</evidence>
<keyword evidence="5" id="KW-0862">Zinc</keyword>
<evidence type="ECO:0000256" key="4">
    <source>
        <dbReference type="ARBA" id="ARBA00022786"/>
    </source>
</evidence>
<comment type="pathway">
    <text evidence="1">Protein modification; protein ubiquitination.</text>
</comment>
<gene>
    <name evidence="7" type="ORF">DAPPUDRAFT_65504</name>
</gene>
<keyword evidence="2" id="KW-0479">Metal-binding</keyword>
<keyword evidence="4" id="KW-0833">Ubl conjugation pathway</keyword>
<feature type="domain" description="Zinc finger RING-H2-type" evidence="6">
    <location>
        <begin position="25"/>
        <end position="63"/>
    </location>
</feature>
<dbReference type="eggNOG" id="KOG2930">
    <property type="taxonomic scope" value="Eukaryota"/>
</dbReference>
<dbReference type="SUPFAM" id="SSF57850">
    <property type="entry name" value="RING/U-box"/>
    <property type="match status" value="1"/>
</dbReference>
<dbReference type="GO" id="GO:0006511">
    <property type="term" value="P:ubiquitin-dependent protein catabolic process"/>
    <property type="evidence" value="ECO:0000318"/>
    <property type="project" value="GO_Central"/>
</dbReference>
<keyword evidence="3" id="KW-0863">Zinc-finger</keyword>
<keyword evidence="8" id="KW-1185">Reference proteome</keyword>
<dbReference type="GO" id="GO:0097602">
    <property type="term" value="F:cullin family protein binding"/>
    <property type="evidence" value="ECO:0000318"/>
    <property type="project" value="GO_Central"/>
</dbReference>
<reference evidence="7 8" key="1">
    <citation type="journal article" date="2011" name="Science">
        <title>The ecoresponsive genome of Daphnia pulex.</title>
        <authorList>
            <person name="Colbourne J.K."/>
            <person name="Pfrender M.E."/>
            <person name="Gilbert D."/>
            <person name="Thomas W.K."/>
            <person name="Tucker A."/>
            <person name="Oakley T.H."/>
            <person name="Tokishita S."/>
            <person name="Aerts A."/>
            <person name="Arnold G.J."/>
            <person name="Basu M.K."/>
            <person name="Bauer D.J."/>
            <person name="Caceres C.E."/>
            <person name="Carmel L."/>
            <person name="Casola C."/>
            <person name="Choi J.H."/>
            <person name="Detter J.C."/>
            <person name="Dong Q."/>
            <person name="Dusheyko S."/>
            <person name="Eads B.D."/>
            <person name="Frohlich T."/>
            <person name="Geiler-Samerotte K.A."/>
            <person name="Gerlach D."/>
            <person name="Hatcher P."/>
            <person name="Jogdeo S."/>
            <person name="Krijgsveld J."/>
            <person name="Kriventseva E.V."/>
            <person name="Kultz D."/>
            <person name="Laforsch C."/>
            <person name="Lindquist E."/>
            <person name="Lopez J."/>
            <person name="Manak J.R."/>
            <person name="Muller J."/>
            <person name="Pangilinan J."/>
            <person name="Patwardhan R.P."/>
            <person name="Pitluck S."/>
            <person name="Pritham E.J."/>
            <person name="Rechtsteiner A."/>
            <person name="Rho M."/>
            <person name="Rogozin I.B."/>
            <person name="Sakarya O."/>
            <person name="Salamov A."/>
            <person name="Schaack S."/>
            <person name="Shapiro H."/>
            <person name="Shiga Y."/>
            <person name="Skalitzky C."/>
            <person name="Smith Z."/>
            <person name="Souvorov A."/>
            <person name="Sung W."/>
            <person name="Tang Z."/>
            <person name="Tsuchiya D."/>
            <person name="Tu H."/>
            <person name="Vos H."/>
            <person name="Wang M."/>
            <person name="Wolf Y.I."/>
            <person name="Yamagata H."/>
            <person name="Yamada T."/>
            <person name="Ye Y."/>
            <person name="Shaw J.R."/>
            <person name="Andrews J."/>
            <person name="Crease T.J."/>
            <person name="Tang H."/>
            <person name="Lucas S.M."/>
            <person name="Robertson H.M."/>
            <person name="Bork P."/>
            <person name="Koonin E.V."/>
            <person name="Zdobnov E.M."/>
            <person name="Grigoriev I.V."/>
            <person name="Lynch M."/>
            <person name="Boore J.L."/>
        </authorList>
    </citation>
    <scope>NUCLEOTIDE SEQUENCE [LARGE SCALE GENOMIC DNA]</scope>
</reference>
<dbReference type="EMBL" id="GL732746">
    <property type="protein sequence ID" value="EFX65409.1"/>
    <property type="molecule type" value="Genomic_DNA"/>
</dbReference>
<dbReference type="InterPro" id="IPR013083">
    <property type="entry name" value="Znf_RING/FYVE/PHD"/>
</dbReference>
<dbReference type="Gene3D" id="3.30.40.10">
    <property type="entry name" value="Zinc/RING finger domain, C3HC4 (zinc finger)"/>
    <property type="match status" value="1"/>
</dbReference>
<dbReference type="Pfam" id="PF12678">
    <property type="entry name" value="zf-rbx1"/>
    <property type="match status" value="1"/>
</dbReference>
<dbReference type="GO" id="GO:0061630">
    <property type="term" value="F:ubiquitin protein ligase activity"/>
    <property type="evidence" value="ECO:0000318"/>
    <property type="project" value="GO_Central"/>
</dbReference>
<dbReference type="Proteomes" id="UP000000305">
    <property type="component" value="Unassembled WGS sequence"/>
</dbReference>
<dbReference type="GO" id="GO:0031461">
    <property type="term" value="C:cullin-RING ubiquitin ligase complex"/>
    <property type="evidence" value="ECO:0000318"/>
    <property type="project" value="GO_Central"/>
</dbReference>